<dbReference type="SUPFAM" id="SSF69118">
    <property type="entry name" value="AhpD-like"/>
    <property type="match status" value="1"/>
</dbReference>
<gene>
    <name evidence="2" type="ORF">CTZ28_29770</name>
</gene>
<sequence length="272" mass="29042">MRGLRRPPGRGRTPPRRPGPPRGSSLHGGHHVTDWPLAQIGSGATPWPAPLPVSAPWRYRLWALDIALGLVALIAFTRERTWHAQTNRLRASRPEISGLIDRPDGLLFAPADDLGVTPGERLTLAVYVAALHSAESADGYARRLREAGASDAYAAGVRRTASRDVAPGPYGVHKGGGALAAESRPGPSLTVTPELTASVGARTAQALRYAHLLVLHPRDARPGDLQEMFDAGWTQRQLIVIAQLVSALTLLLRVRAGAAVAAAWQRTNGVRA</sequence>
<dbReference type="Proteomes" id="UP000270471">
    <property type="component" value="Unassembled WGS sequence"/>
</dbReference>
<dbReference type="EMBL" id="PENI01000023">
    <property type="protein sequence ID" value="RMB82328.1"/>
    <property type="molecule type" value="Genomic_DNA"/>
</dbReference>
<accession>A0A3M0I1K8</accession>
<dbReference type="Gene3D" id="1.20.1290.10">
    <property type="entry name" value="AhpD-like"/>
    <property type="match status" value="1"/>
</dbReference>
<keyword evidence="3" id="KW-1185">Reference proteome</keyword>
<protein>
    <submittedName>
        <fullName evidence="2">Uncharacterized protein</fullName>
    </submittedName>
</protein>
<comment type="caution">
    <text evidence="2">The sequence shown here is derived from an EMBL/GenBank/DDBJ whole genome shotgun (WGS) entry which is preliminary data.</text>
</comment>
<reference evidence="2 3" key="1">
    <citation type="submission" date="2017-11" db="EMBL/GenBank/DDBJ databases">
        <title>Draft genome of actinobacteria isolated from guarana (Paullinia cupana (Mart.) Ducke.</title>
        <authorList>
            <person name="Siqueira K.A."/>
            <person name="Liotti R.G."/>
            <person name="Mendes T.A.O."/>
            <person name="Soares M.A."/>
        </authorList>
    </citation>
    <scope>NUCLEOTIDE SEQUENCE [LARGE SCALE GENOMIC DNA]</scope>
    <source>
        <strain evidence="2 3">193</strain>
    </source>
</reference>
<evidence type="ECO:0000256" key="1">
    <source>
        <dbReference type="SAM" id="MobiDB-lite"/>
    </source>
</evidence>
<proteinExistence type="predicted"/>
<dbReference type="AlphaFoldDB" id="A0A3M0I1K8"/>
<dbReference type="InterPro" id="IPR029032">
    <property type="entry name" value="AhpD-like"/>
</dbReference>
<organism evidence="2 3">
    <name type="scientific">Streptomyces shenzhenensis</name>
    <dbReference type="NCBI Taxonomy" id="943815"/>
    <lineage>
        <taxon>Bacteria</taxon>
        <taxon>Bacillati</taxon>
        <taxon>Actinomycetota</taxon>
        <taxon>Actinomycetes</taxon>
        <taxon>Kitasatosporales</taxon>
        <taxon>Streptomycetaceae</taxon>
        <taxon>Streptomyces</taxon>
    </lineage>
</organism>
<evidence type="ECO:0000313" key="3">
    <source>
        <dbReference type="Proteomes" id="UP000270471"/>
    </source>
</evidence>
<evidence type="ECO:0000313" key="2">
    <source>
        <dbReference type="EMBL" id="RMB82328.1"/>
    </source>
</evidence>
<feature type="region of interest" description="Disordered" evidence="1">
    <location>
        <begin position="1"/>
        <end position="31"/>
    </location>
</feature>
<name>A0A3M0I1K8_9ACTN</name>
<feature type="compositionally biased region" description="Basic residues" evidence="1">
    <location>
        <begin position="1"/>
        <end position="15"/>
    </location>
</feature>